<gene>
    <name evidence="3" type="primary">sinI</name>
    <name evidence="3" type="ORF">EAV92_22780</name>
</gene>
<reference evidence="3 4" key="1">
    <citation type="submission" date="2018-10" db="EMBL/GenBank/DDBJ databases">
        <title>Genome Sequence of Cohnella sp.</title>
        <authorList>
            <person name="Srinivasan S."/>
            <person name="Kim M.K."/>
        </authorList>
    </citation>
    <scope>NUCLEOTIDE SEQUENCE [LARGE SCALE GENOMIC DNA]</scope>
    <source>
        <strain evidence="3 4">18JY8-7</strain>
    </source>
</reference>
<dbReference type="Proteomes" id="UP000269097">
    <property type="component" value="Chromosome"/>
</dbReference>
<dbReference type="GO" id="GO:0006355">
    <property type="term" value="P:regulation of DNA-templated transcription"/>
    <property type="evidence" value="ECO:0007669"/>
    <property type="project" value="InterPro"/>
</dbReference>
<evidence type="ECO:0000313" key="4">
    <source>
        <dbReference type="Proteomes" id="UP000269097"/>
    </source>
</evidence>
<dbReference type="EMBL" id="CP033433">
    <property type="protein sequence ID" value="AYQ75796.1"/>
    <property type="molecule type" value="Genomic_DNA"/>
</dbReference>
<evidence type="ECO:0000259" key="2">
    <source>
        <dbReference type="PROSITE" id="PS51500"/>
    </source>
</evidence>
<accession>A0A3G3K5M1</accession>
<feature type="domain" description="HTH merR-type" evidence="1">
    <location>
        <begin position="1"/>
        <end position="28"/>
    </location>
</feature>
<dbReference type="AlphaFoldDB" id="A0A3G3K5M1"/>
<organism evidence="3 4">
    <name type="scientific">Cohnella candidum</name>
    <dbReference type="NCBI Taxonomy" id="2674991"/>
    <lineage>
        <taxon>Bacteria</taxon>
        <taxon>Bacillati</taxon>
        <taxon>Bacillota</taxon>
        <taxon>Bacilli</taxon>
        <taxon>Bacillales</taxon>
        <taxon>Paenibacillaceae</taxon>
        <taxon>Cohnella</taxon>
    </lineage>
</organism>
<dbReference type="InterPro" id="IPR036281">
    <property type="entry name" value="SinR/SinI_dimer_dom_sf"/>
</dbReference>
<sequence length="45" mass="5215">MDQEWVKLVKNARSSGMSVEEIGRLLQCFKEKKKQRNHLAPSRSA</sequence>
<evidence type="ECO:0000313" key="3">
    <source>
        <dbReference type="EMBL" id="AYQ75796.1"/>
    </source>
</evidence>
<dbReference type="Pfam" id="PF08671">
    <property type="entry name" value="SinI"/>
    <property type="match status" value="1"/>
</dbReference>
<evidence type="ECO:0000259" key="1">
    <source>
        <dbReference type="PROSITE" id="PS50937"/>
    </source>
</evidence>
<dbReference type="PROSITE" id="PS50937">
    <property type="entry name" value="HTH_MERR_2"/>
    <property type="match status" value="1"/>
</dbReference>
<dbReference type="GO" id="GO:0003677">
    <property type="term" value="F:DNA binding"/>
    <property type="evidence" value="ECO:0007669"/>
    <property type="project" value="UniProtKB-KW"/>
</dbReference>
<dbReference type="SUPFAM" id="SSF47406">
    <property type="entry name" value="SinR repressor dimerisation domain-like"/>
    <property type="match status" value="1"/>
</dbReference>
<keyword evidence="3" id="KW-0238">DNA-binding</keyword>
<proteinExistence type="predicted"/>
<keyword evidence="4" id="KW-1185">Reference proteome</keyword>
<dbReference type="PROSITE" id="PS51500">
    <property type="entry name" value="SIN"/>
    <property type="match status" value="1"/>
</dbReference>
<dbReference type="GO" id="GO:0046983">
    <property type="term" value="F:protein dimerization activity"/>
    <property type="evidence" value="ECO:0007669"/>
    <property type="project" value="InterPro"/>
</dbReference>
<feature type="domain" description="Sin" evidence="2">
    <location>
        <begin position="1"/>
        <end position="30"/>
    </location>
</feature>
<name>A0A3G3K5M1_9BACL</name>
<dbReference type="InterPro" id="IPR010981">
    <property type="entry name" value="SinR/SinI_dimer_dom"/>
</dbReference>
<dbReference type="InterPro" id="IPR000551">
    <property type="entry name" value="MerR-type_HTH_dom"/>
</dbReference>
<dbReference type="KEGG" id="coh:EAV92_22780"/>
<protein>
    <submittedName>
        <fullName evidence="3">DNA-binding anti-repressor SinI</fullName>
    </submittedName>
</protein>